<evidence type="ECO:0000313" key="7">
    <source>
        <dbReference type="Proteomes" id="UP001497623"/>
    </source>
</evidence>
<dbReference type="PRINTS" id="PR00105">
    <property type="entry name" value="C5METTRFRASE"/>
</dbReference>
<dbReference type="PROSITE" id="PS51679">
    <property type="entry name" value="SAM_MT_C5"/>
    <property type="match status" value="1"/>
</dbReference>
<accession>A0AAV2PUY9</accession>
<dbReference type="GO" id="GO:0005634">
    <property type="term" value="C:nucleus"/>
    <property type="evidence" value="ECO:0007669"/>
    <property type="project" value="TreeGrafter"/>
</dbReference>
<dbReference type="AlphaFoldDB" id="A0AAV2PUY9"/>
<dbReference type="Pfam" id="PF00145">
    <property type="entry name" value="DNA_methylase"/>
    <property type="match status" value="1"/>
</dbReference>
<feature type="non-terminal residue" evidence="6">
    <location>
        <position position="407"/>
    </location>
</feature>
<dbReference type="Proteomes" id="UP001497623">
    <property type="component" value="Unassembled WGS sequence"/>
</dbReference>
<dbReference type="GO" id="GO:0032259">
    <property type="term" value="P:methylation"/>
    <property type="evidence" value="ECO:0007669"/>
    <property type="project" value="UniProtKB-KW"/>
</dbReference>
<feature type="active site" evidence="4">
    <location>
        <position position="82"/>
    </location>
</feature>
<keyword evidence="7" id="KW-1185">Reference proteome</keyword>
<keyword evidence="2 4" id="KW-0808">Transferase</keyword>
<evidence type="ECO:0000256" key="4">
    <source>
        <dbReference type="PROSITE-ProRule" id="PRU01016"/>
    </source>
</evidence>
<dbReference type="Gene3D" id="3.40.50.150">
    <property type="entry name" value="Vaccinia Virus protein VP39"/>
    <property type="match status" value="1"/>
</dbReference>
<dbReference type="PANTHER" id="PTHR46098">
    <property type="entry name" value="TRNA (CYTOSINE(38)-C(5))-METHYLTRANSFERASE"/>
    <property type="match status" value="1"/>
</dbReference>
<dbReference type="EMBL" id="CAXKWB010001554">
    <property type="protein sequence ID" value="CAL4064818.1"/>
    <property type="molecule type" value="Genomic_DNA"/>
</dbReference>
<comment type="caution">
    <text evidence="6">The sequence shown here is derived from an EMBL/GenBank/DDBJ whole genome shotgun (WGS) entry which is preliminary data.</text>
</comment>
<dbReference type="PANTHER" id="PTHR46098:SF1">
    <property type="entry name" value="TRNA (CYTOSINE(38)-C(5))-METHYLTRANSFERASE"/>
    <property type="match status" value="1"/>
</dbReference>
<keyword evidence="1 4" id="KW-0489">Methyltransferase</keyword>
<keyword evidence="3 4" id="KW-0949">S-adenosyl-L-methionine</keyword>
<gene>
    <name evidence="6" type="ORF">MNOR_LOCUS4276</name>
</gene>
<dbReference type="SUPFAM" id="SSF53335">
    <property type="entry name" value="S-adenosyl-L-methionine-dependent methyltransferases"/>
    <property type="match status" value="1"/>
</dbReference>
<protein>
    <recommendedName>
        <fullName evidence="8">tRNA (Cytosine(38)-C(5))-methyltransferase</fullName>
    </recommendedName>
</protein>
<evidence type="ECO:0000256" key="1">
    <source>
        <dbReference type="ARBA" id="ARBA00022603"/>
    </source>
</evidence>
<dbReference type="NCBIfam" id="TIGR00675">
    <property type="entry name" value="dcm"/>
    <property type="match status" value="1"/>
</dbReference>
<evidence type="ECO:0008006" key="8">
    <source>
        <dbReference type="Google" id="ProtNLM"/>
    </source>
</evidence>
<organism evidence="6 7">
    <name type="scientific">Meganyctiphanes norvegica</name>
    <name type="common">Northern krill</name>
    <name type="synonym">Thysanopoda norvegica</name>
    <dbReference type="NCBI Taxonomy" id="48144"/>
    <lineage>
        <taxon>Eukaryota</taxon>
        <taxon>Metazoa</taxon>
        <taxon>Ecdysozoa</taxon>
        <taxon>Arthropoda</taxon>
        <taxon>Crustacea</taxon>
        <taxon>Multicrustacea</taxon>
        <taxon>Malacostraca</taxon>
        <taxon>Eumalacostraca</taxon>
        <taxon>Eucarida</taxon>
        <taxon>Euphausiacea</taxon>
        <taxon>Euphausiidae</taxon>
        <taxon>Meganyctiphanes</taxon>
    </lineage>
</organism>
<proteinExistence type="inferred from homology"/>
<dbReference type="InterPro" id="IPR001525">
    <property type="entry name" value="C5_MeTfrase"/>
</dbReference>
<dbReference type="GO" id="GO:0008168">
    <property type="term" value="F:methyltransferase activity"/>
    <property type="evidence" value="ECO:0007669"/>
    <property type="project" value="UniProtKB-KW"/>
</dbReference>
<dbReference type="InterPro" id="IPR029063">
    <property type="entry name" value="SAM-dependent_MTases_sf"/>
</dbReference>
<reference evidence="6 7" key="1">
    <citation type="submission" date="2024-05" db="EMBL/GenBank/DDBJ databases">
        <authorList>
            <person name="Wallberg A."/>
        </authorList>
    </citation>
    <scope>NUCLEOTIDE SEQUENCE [LARGE SCALE GENOMIC DNA]</scope>
</reference>
<dbReference type="InterPro" id="IPR050750">
    <property type="entry name" value="C5-MTase"/>
</dbReference>
<name>A0AAV2PUY9_MEGNR</name>
<sequence>MTSNQPLRLLELYSGIGGMHVSAKESGIQFQVVGSCEINPTALQVYSHNFSSSIPKPVNIMGFSTQDLDKLSPDLLMMSPPCQPFTRQGLKRDLDDERTSSFIHFLKLLQECRNPPKYILLENVSGFETSRTRELLLETLQKCNYSWQEFLISPLQLGVPNSRLRYYLLARLKPLQFCFEISDQVKSVFPVCTCVRTSDYKMNSQSQCENCSCPVLASVSKLLYKHHFNNLSNTEPITDKLLTDSECNFKTLESNINLSCSELVSPLEKYLVENIEIDNFLLKDKTLTRYGMLLDIVNASSKRSCCFTKGYSHFVEGTGSVLQHNLDVDVDVTFEEANKFEKDDPKRLELLQKLELRYFTPQEVANLMCFPSWYKLPTEITNKQCYRVLGNSINILAVTSLLLILLH</sequence>
<evidence type="ECO:0000313" key="6">
    <source>
        <dbReference type="EMBL" id="CAL4064818.1"/>
    </source>
</evidence>
<dbReference type="Gene3D" id="3.90.120.10">
    <property type="entry name" value="DNA Methylase, subunit A, domain 2"/>
    <property type="match status" value="1"/>
</dbReference>
<evidence type="ECO:0000256" key="5">
    <source>
        <dbReference type="RuleBase" id="RU000416"/>
    </source>
</evidence>
<evidence type="ECO:0000256" key="2">
    <source>
        <dbReference type="ARBA" id="ARBA00022679"/>
    </source>
</evidence>
<evidence type="ECO:0000256" key="3">
    <source>
        <dbReference type="ARBA" id="ARBA00022691"/>
    </source>
</evidence>
<comment type="similarity">
    <text evidence="4 5">Belongs to the class I-like SAM-binding methyltransferase superfamily. C5-methyltransferase family.</text>
</comment>